<dbReference type="GO" id="GO:0071004">
    <property type="term" value="C:U2-type prespliceosome"/>
    <property type="evidence" value="ECO:0007669"/>
    <property type="project" value="TreeGrafter"/>
</dbReference>
<protein>
    <submittedName>
        <fullName evidence="11">Sm domain-containing protein</fullName>
    </submittedName>
</protein>
<dbReference type="WBParaSite" id="DME_0000949501-mRNA-1">
    <property type="protein sequence ID" value="DME_0000949501-mRNA-1"/>
    <property type="gene ID" value="DME_0000949501"/>
</dbReference>
<dbReference type="GO" id="GO:0000956">
    <property type="term" value="P:nuclear-transcribed mRNA catabolic process"/>
    <property type="evidence" value="ECO:0007669"/>
    <property type="project" value="InterPro"/>
</dbReference>
<evidence type="ECO:0000313" key="11">
    <source>
        <dbReference type="WBParaSite" id="DME_0000949501-mRNA-1"/>
    </source>
</evidence>
<keyword evidence="3" id="KW-0507">mRNA processing</keyword>
<dbReference type="CDD" id="cd01729">
    <property type="entry name" value="LSm7"/>
    <property type="match status" value="1"/>
</dbReference>
<evidence type="ECO:0000256" key="2">
    <source>
        <dbReference type="ARBA" id="ARBA00006850"/>
    </source>
</evidence>
<feature type="domain" description="Sm" evidence="9">
    <location>
        <begin position="41"/>
        <end position="134"/>
    </location>
</feature>
<dbReference type="PIRSF" id="PIRSF037188">
    <property type="entry name" value="U6_snRNA_Lsm7"/>
    <property type="match status" value="1"/>
</dbReference>
<proteinExistence type="inferred from homology"/>
<evidence type="ECO:0000256" key="4">
    <source>
        <dbReference type="ARBA" id="ARBA00022728"/>
    </source>
</evidence>
<dbReference type="InterPro" id="IPR044641">
    <property type="entry name" value="Lsm7/SmG-like"/>
</dbReference>
<dbReference type="AlphaFoldDB" id="A0A0N4UNL2"/>
<dbReference type="InterPro" id="IPR001163">
    <property type="entry name" value="Sm_dom_euk/arc"/>
</dbReference>
<dbReference type="SUPFAM" id="SSF50182">
    <property type="entry name" value="Sm-like ribonucleoproteins"/>
    <property type="match status" value="1"/>
</dbReference>
<evidence type="ECO:0000256" key="5">
    <source>
        <dbReference type="ARBA" id="ARBA00022884"/>
    </source>
</evidence>
<dbReference type="GO" id="GO:1990726">
    <property type="term" value="C:Lsm1-7-Pat1 complex"/>
    <property type="evidence" value="ECO:0007669"/>
    <property type="project" value="TreeGrafter"/>
</dbReference>
<dbReference type="GO" id="GO:0005689">
    <property type="term" value="C:U12-type spliceosomal complex"/>
    <property type="evidence" value="ECO:0007669"/>
    <property type="project" value="TreeGrafter"/>
</dbReference>
<keyword evidence="8" id="KW-0687">Ribonucleoprotein</keyword>
<accession>A0A0N4UNL2</accession>
<dbReference type="Pfam" id="PF01423">
    <property type="entry name" value="LSM"/>
    <property type="match status" value="1"/>
</dbReference>
<keyword evidence="4" id="KW-0747">Spliceosome</keyword>
<evidence type="ECO:0000313" key="10">
    <source>
        <dbReference type="Proteomes" id="UP000038040"/>
    </source>
</evidence>
<dbReference type="InterPro" id="IPR017132">
    <property type="entry name" value="Lsm7"/>
</dbReference>
<keyword evidence="6" id="KW-0508">mRNA splicing</keyword>
<organism evidence="10 11">
    <name type="scientific">Dracunculus medinensis</name>
    <name type="common">Guinea worm</name>
    <dbReference type="NCBI Taxonomy" id="318479"/>
    <lineage>
        <taxon>Eukaryota</taxon>
        <taxon>Metazoa</taxon>
        <taxon>Ecdysozoa</taxon>
        <taxon>Nematoda</taxon>
        <taxon>Chromadorea</taxon>
        <taxon>Rhabditida</taxon>
        <taxon>Spirurina</taxon>
        <taxon>Dracunculoidea</taxon>
        <taxon>Dracunculidae</taxon>
        <taxon>Dracunculus</taxon>
    </lineage>
</organism>
<dbReference type="GO" id="GO:0003723">
    <property type="term" value="F:RNA binding"/>
    <property type="evidence" value="ECO:0007669"/>
    <property type="project" value="UniProtKB-KW"/>
</dbReference>
<dbReference type="GO" id="GO:0097526">
    <property type="term" value="C:spliceosomal tri-snRNP complex"/>
    <property type="evidence" value="ECO:0007669"/>
    <property type="project" value="TreeGrafter"/>
</dbReference>
<dbReference type="GO" id="GO:0000398">
    <property type="term" value="P:mRNA splicing, via spliceosome"/>
    <property type="evidence" value="ECO:0007669"/>
    <property type="project" value="InterPro"/>
</dbReference>
<evidence type="ECO:0000256" key="3">
    <source>
        <dbReference type="ARBA" id="ARBA00022664"/>
    </source>
</evidence>
<dbReference type="SMART" id="SM00651">
    <property type="entry name" value="Sm"/>
    <property type="match status" value="1"/>
</dbReference>
<evidence type="ECO:0000259" key="9">
    <source>
        <dbReference type="SMART" id="SM00651"/>
    </source>
</evidence>
<evidence type="ECO:0000256" key="6">
    <source>
        <dbReference type="ARBA" id="ARBA00023187"/>
    </source>
</evidence>
<dbReference type="GO" id="GO:0071013">
    <property type="term" value="C:catalytic step 2 spliceosome"/>
    <property type="evidence" value="ECO:0007669"/>
    <property type="project" value="TreeGrafter"/>
</dbReference>
<evidence type="ECO:0000256" key="7">
    <source>
        <dbReference type="ARBA" id="ARBA00023242"/>
    </source>
</evidence>
<dbReference type="PANTHER" id="PTHR10553">
    <property type="entry name" value="SMALL NUCLEAR RIBONUCLEOPROTEIN"/>
    <property type="match status" value="1"/>
</dbReference>
<comment type="similarity">
    <text evidence="2">Belongs to the snRNP Sm proteins family.</text>
</comment>
<comment type="subcellular location">
    <subcellularLocation>
        <location evidence="1">Nucleus</location>
    </subcellularLocation>
</comment>
<keyword evidence="7" id="KW-0539">Nucleus</keyword>
<dbReference type="Gene3D" id="2.30.30.100">
    <property type="match status" value="1"/>
</dbReference>
<evidence type="ECO:0000256" key="8">
    <source>
        <dbReference type="ARBA" id="ARBA00023274"/>
    </source>
</evidence>
<dbReference type="InterPro" id="IPR010920">
    <property type="entry name" value="LSM_dom_sf"/>
</dbReference>
<dbReference type="Proteomes" id="UP000038040">
    <property type="component" value="Unplaced"/>
</dbReference>
<keyword evidence="5" id="KW-0694">RNA-binding</keyword>
<reference evidence="11" key="1">
    <citation type="submission" date="2017-02" db="UniProtKB">
        <authorList>
            <consortium name="WormBaseParasite"/>
        </authorList>
    </citation>
    <scope>IDENTIFICATION</scope>
</reference>
<sequence length="146" mass="16340">LCRVEESDLFSSYSNQHAIYSNKIKFKEKDDSSRKKKGSIVNLARFIDKKIRVKFQGGREVKPHPQAISISNSGRNELILASGILKGYDALINLVLDNAIEYVRDSEDHQKITEETRQLGLIVARGTAITIIAPNDGIEQIANPFV</sequence>
<evidence type="ECO:0000256" key="1">
    <source>
        <dbReference type="ARBA" id="ARBA00004123"/>
    </source>
</evidence>
<dbReference type="PANTHER" id="PTHR10553:SF5">
    <property type="entry name" value="U6 SNRNA-ASSOCIATED SM-LIKE PROTEIN LSM7"/>
    <property type="match status" value="1"/>
</dbReference>
<name>A0A0N4UNL2_DRAME</name>
<dbReference type="GO" id="GO:0005688">
    <property type="term" value="C:U6 snRNP"/>
    <property type="evidence" value="ECO:0007669"/>
    <property type="project" value="TreeGrafter"/>
</dbReference>